<evidence type="ECO:0000256" key="8">
    <source>
        <dbReference type="SAM" id="MobiDB-lite"/>
    </source>
</evidence>
<feature type="compositionally biased region" description="Low complexity" evidence="8">
    <location>
        <begin position="78"/>
        <end position="87"/>
    </location>
</feature>
<evidence type="ECO:0000256" key="4">
    <source>
        <dbReference type="ARBA" id="ARBA00022705"/>
    </source>
</evidence>
<dbReference type="CDD" id="cd00009">
    <property type="entry name" value="AAA"/>
    <property type="match status" value="1"/>
</dbReference>
<keyword evidence="3" id="KW-0132">Cell division</keyword>
<dbReference type="InterPro" id="IPR016314">
    <property type="entry name" value="Cdc6/18"/>
</dbReference>
<dbReference type="OMA" id="QIFYFLY"/>
<evidence type="ECO:0000313" key="11">
    <source>
        <dbReference type="Proteomes" id="UP000655225"/>
    </source>
</evidence>
<evidence type="ECO:0000259" key="9">
    <source>
        <dbReference type="SMART" id="SM00382"/>
    </source>
</evidence>
<proteinExistence type="inferred from homology"/>
<dbReference type="Pfam" id="PF09079">
    <property type="entry name" value="WHD_Cdc6"/>
    <property type="match status" value="1"/>
</dbReference>
<accession>A0A835CXG4</accession>
<dbReference type="InterPro" id="IPR050311">
    <property type="entry name" value="ORC1/CDC6"/>
</dbReference>
<sequence>MPSIIENFSSASYGDLDSVHRNEEKAKKSIKGKKIDQIQSEGDSTLLKRRLRSETARDNPISSPLKPCSPTKWKSPRRSISGSPNSSASMSAVKEVLHVSTTPAVAVCREEEQKRVLEFCKGCIEQEKAGSVYLCGCPGTGKSLSIEKVKQLLVGWAQEAGFQTPNILAINCTSLTKTCEIFGKILDKYEPRKKISVSSPPLQHLQNLFSQKQSPGEKMMLIIVDELDYLITKDRSVLHDLFMLTTYPFSRCLLIGIANAIDLADRFLPRLQSLNCKPMVVTFRAYSKDQILKILQERLMALPYNVFQPQALELCARGSKTMDVGSTVQATYKSTRKVAAASGDMRKALSVCRSAIEMLEVEMRDPTCNLDLVLVEKTLSGQQTTPATEFSAKQEIDIIILCSAVKLFRRGKKDTTVGELNRFYSDICKLVLIPQVGIIELSSMCRGLSDQVCHVFTPLKLKFTTMRFLVAYKPRAASAVL</sequence>
<dbReference type="OrthoDB" id="1926878at2759"/>
<evidence type="ECO:0000256" key="2">
    <source>
        <dbReference type="ARBA" id="ARBA00006184"/>
    </source>
</evidence>
<dbReference type="Pfam" id="PF13401">
    <property type="entry name" value="AAA_22"/>
    <property type="match status" value="1"/>
</dbReference>
<evidence type="ECO:0000256" key="7">
    <source>
        <dbReference type="PIRNR" id="PIRNR001767"/>
    </source>
</evidence>
<feature type="region of interest" description="Disordered" evidence="8">
    <location>
        <begin position="1"/>
        <end position="87"/>
    </location>
</feature>
<organism evidence="10 11">
    <name type="scientific">Tetracentron sinense</name>
    <name type="common">Spur-leaf</name>
    <dbReference type="NCBI Taxonomy" id="13715"/>
    <lineage>
        <taxon>Eukaryota</taxon>
        <taxon>Viridiplantae</taxon>
        <taxon>Streptophyta</taxon>
        <taxon>Embryophyta</taxon>
        <taxon>Tracheophyta</taxon>
        <taxon>Spermatophyta</taxon>
        <taxon>Magnoliopsida</taxon>
        <taxon>Trochodendrales</taxon>
        <taxon>Trochodendraceae</taxon>
        <taxon>Tetracentron</taxon>
    </lineage>
</organism>
<dbReference type="SUPFAM" id="SSF52540">
    <property type="entry name" value="P-loop containing nucleoside triphosphate hydrolases"/>
    <property type="match status" value="1"/>
</dbReference>
<name>A0A835CXG4_TETSI</name>
<dbReference type="EMBL" id="JABCRI010000434">
    <property type="protein sequence ID" value="KAF8369866.1"/>
    <property type="molecule type" value="Genomic_DNA"/>
</dbReference>
<dbReference type="PANTHER" id="PTHR10763">
    <property type="entry name" value="CELL DIVISION CONTROL PROTEIN 6-RELATED"/>
    <property type="match status" value="1"/>
</dbReference>
<dbReference type="InterPro" id="IPR054425">
    <property type="entry name" value="Cdc6_ORC1-like_ATPase_lid"/>
</dbReference>
<dbReference type="InterPro" id="IPR003593">
    <property type="entry name" value="AAA+_ATPase"/>
</dbReference>
<feature type="domain" description="AAA+ ATPase" evidence="9">
    <location>
        <begin position="128"/>
        <end position="277"/>
    </location>
</feature>
<dbReference type="GO" id="GO:0033314">
    <property type="term" value="P:mitotic DNA replication checkpoint signaling"/>
    <property type="evidence" value="ECO:0007669"/>
    <property type="project" value="TreeGrafter"/>
</dbReference>
<comment type="caution">
    <text evidence="10">The sequence shown here is derived from an EMBL/GenBank/DDBJ whole genome shotgun (WGS) entry which is preliminary data.</text>
</comment>
<evidence type="ECO:0000256" key="1">
    <source>
        <dbReference type="ARBA" id="ARBA00004123"/>
    </source>
</evidence>
<dbReference type="GO" id="GO:0006270">
    <property type="term" value="P:DNA replication initiation"/>
    <property type="evidence" value="ECO:0007669"/>
    <property type="project" value="UniProtKB-UniRule"/>
</dbReference>
<dbReference type="Gene3D" id="3.40.50.300">
    <property type="entry name" value="P-loop containing nucleotide triphosphate hydrolases"/>
    <property type="match status" value="1"/>
</dbReference>
<keyword evidence="6" id="KW-0131">Cell cycle</keyword>
<dbReference type="AlphaFoldDB" id="A0A835CXG4"/>
<dbReference type="GO" id="GO:0003688">
    <property type="term" value="F:DNA replication origin binding"/>
    <property type="evidence" value="ECO:0007669"/>
    <property type="project" value="TreeGrafter"/>
</dbReference>
<dbReference type="InterPro" id="IPR015163">
    <property type="entry name" value="Cdc6_C"/>
</dbReference>
<dbReference type="SMART" id="SM00382">
    <property type="entry name" value="AAA"/>
    <property type="match status" value="1"/>
</dbReference>
<dbReference type="PANTHER" id="PTHR10763:SF26">
    <property type="entry name" value="CELL DIVISION CONTROL PROTEIN 6 HOMOLOG"/>
    <property type="match status" value="1"/>
</dbReference>
<dbReference type="Proteomes" id="UP000655225">
    <property type="component" value="Unassembled WGS sequence"/>
</dbReference>
<dbReference type="GO" id="GO:0016887">
    <property type="term" value="F:ATP hydrolysis activity"/>
    <property type="evidence" value="ECO:0007669"/>
    <property type="project" value="InterPro"/>
</dbReference>
<comment type="similarity">
    <text evidence="2 7">Belongs to the CDC6/cdc18 family.</text>
</comment>
<evidence type="ECO:0000256" key="3">
    <source>
        <dbReference type="ARBA" id="ARBA00022618"/>
    </source>
</evidence>
<comment type="subcellular location">
    <subcellularLocation>
        <location evidence="1">Nucleus</location>
    </subcellularLocation>
</comment>
<dbReference type="Gene3D" id="1.10.8.60">
    <property type="match status" value="1"/>
</dbReference>
<feature type="compositionally biased region" description="Basic and acidic residues" evidence="8">
    <location>
        <begin position="17"/>
        <end position="27"/>
    </location>
</feature>
<keyword evidence="5" id="KW-0539">Nucleus</keyword>
<evidence type="ECO:0000256" key="5">
    <source>
        <dbReference type="ARBA" id="ARBA00023242"/>
    </source>
</evidence>
<dbReference type="FunFam" id="3.40.50.300:FF:000547">
    <property type="entry name" value="Cell division control protein"/>
    <property type="match status" value="1"/>
</dbReference>
<protein>
    <recommendedName>
        <fullName evidence="7">Cell division control protein</fullName>
    </recommendedName>
</protein>
<dbReference type="PIRSF" id="PIRSF001767">
    <property type="entry name" value="Cdc6"/>
    <property type="match status" value="1"/>
</dbReference>
<dbReference type="Pfam" id="PF22606">
    <property type="entry name" value="Cdc6-ORC-like_ATPase_lid"/>
    <property type="match status" value="1"/>
</dbReference>
<keyword evidence="11" id="KW-1185">Reference proteome</keyword>
<dbReference type="InterPro" id="IPR049945">
    <property type="entry name" value="AAA_22"/>
</dbReference>
<feature type="compositionally biased region" description="Polar residues" evidence="8">
    <location>
        <begin position="1"/>
        <end position="12"/>
    </location>
</feature>
<reference evidence="10 11" key="1">
    <citation type="submission" date="2020-04" db="EMBL/GenBank/DDBJ databases">
        <title>Plant Genome Project.</title>
        <authorList>
            <person name="Zhang R.-G."/>
        </authorList>
    </citation>
    <scope>NUCLEOTIDE SEQUENCE [LARGE SCALE GENOMIC DNA]</scope>
    <source>
        <strain evidence="10">YNK0</strain>
        <tissue evidence="10">Leaf</tissue>
    </source>
</reference>
<dbReference type="GO" id="GO:0005634">
    <property type="term" value="C:nucleus"/>
    <property type="evidence" value="ECO:0007669"/>
    <property type="project" value="UniProtKB-SubCell"/>
</dbReference>
<evidence type="ECO:0000256" key="6">
    <source>
        <dbReference type="ARBA" id="ARBA00023306"/>
    </source>
</evidence>
<keyword evidence="4" id="KW-0235">DNA replication</keyword>
<dbReference type="InterPro" id="IPR027417">
    <property type="entry name" value="P-loop_NTPase"/>
</dbReference>
<dbReference type="GO" id="GO:0051301">
    <property type="term" value="P:cell division"/>
    <property type="evidence" value="ECO:0007669"/>
    <property type="project" value="UniProtKB-UniRule"/>
</dbReference>
<gene>
    <name evidence="10" type="ORF">HHK36_032107</name>
</gene>
<evidence type="ECO:0000313" key="10">
    <source>
        <dbReference type="EMBL" id="KAF8369866.1"/>
    </source>
</evidence>